<protein>
    <submittedName>
        <fullName evidence="2">IDEAL domain-containing protein</fullName>
    </submittedName>
</protein>
<name>A0A2V5K6A8_9BACL</name>
<evidence type="ECO:0000313" key="3">
    <source>
        <dbReference type="Proteomes" id="UP000247476"/>
    </source>
</evidence>
<dbReference type="OrthoDB" id="2155814at2"/>
<feature type="domain" description="IDEAL" evidence="1">
    <location>
        <begin position="20"/>
        <end position="56"/>
    </location>
</feature>
<comment type="caution">
    <text evidence="2">The sequence shown here is derived from an EMBL/GenBank/DDBJ whole genome shotgun (WGS) entry which is preliminary data.</text>
</comment>
<dbReference type="AlphaFoldDB" id="A0A2V5K6A8"/>
<accession>A0A2V5K6A8</accession>
<dbReference type="Proteomes" id="UP000247476">
    <property type="component" value="Unassembled WGS sequence"/>
</dbReference>
<dbReference type="Gene3D" id="4.10.810.10">
    <property type="entry name" value="Virus Scaffolding Protein, Chain A"/>
    <property type="match status" value="1"/>
</dbReference>
<dbReference type="EMBL" id="QJVJ01000004">
    <property type="protein sequence ID" value="PYI54901.1"/>
    <property type="molecule type" value="Genomic_DNA"/>
</dbReference>
<sequence length="61" mass="7079">MEKMDVSGYAAMLGLFAEMVWDEAIRKQKEQTLYREIDSALARGDEQTFIALAQQWKELHS</sequence>
<evidence type="ECO:0000313" key="2">
    <source>
        <dbReference type="EMBL" id="PYI54901.1"/>
    </source>
</evidence>
<keyword evidence="3" id="KW-1185">Reference proteome</keyword>
<reference evidence="2 3" key="1">
    <citation type="submission" date="2018-05" db="EMBL/GenBank/DDBJ databases">
        <title>Paenibacillus flagellatus sp. nov., isolated from selenium mineral soil.</title>
        <authorList>
            <person name="Dai X."/>
        </authorList>
    </citation>
    <scope>NUCLEOTIDE SEQUENCE [LARGE SCALE GENOMIC DNA]</scope>
    <source>
        <strain evidence="2 3">DXL2</strain>
    </source>
</reference>
<dbReference type="Pfam" id="PF08858">
    <property type="entry name" value="IDEAL"/>
    <property type="match status" value="1"/>
</dbReference>
<dbReference type="InterPro" id="IPR027393">
    <property type="entry name" value="Virus_scaffolding_prot_C"/>
</dbReference>
<organism evidence="2 3">
    <name type="scientific">Paenibacillus flagellatus</name>
    <dbReference type="NCBI Taxonomy" id="2211139"/>
    <lineage>
        <taxon>Bacteria</taxon>
        <taxon>Bacillati</taxon>
        <taxon>Bacillota</taxon>
        <taxon>Bacilli</taxon>
        <taxon>Bacillales</taxon>
        <taxon>Paenibacillaceae</taxon>
        <taxon>Paenibacillus</taxon>
    </lineage>
</organism>
<dbReference type="SMART" id="SM00914">
    <property type="entry name" value="IDEAL"/>
    <property type="match status" value="1"/>
</dbReference>
<evidence type="ECO:0000259" key="1">
    <source>
        <dbReference type="SMART" id="SM00914"/>
    </source>
</evidence>
<gene>
    <name evidence="2" type="ORF">DLM86_10140</name>
</gene>
<proteinExistence type="predicted"/>
<dbReference type="InterPro" id="IPR014957">
    <property type="entry name" value="IDEAL_dom"/>
</dbReference>